<evidence type="ECO:0000313" key="2">
    <source>
        <dbReference type="Proteomes" id="UP000232230"/>
    </source>
</evidence>
<dbReference type="PANTHER" id="PTHR22603">
    <property type="entry name" value="CHOLINE/ETHANOALAMINE KINASE"/>
    <property type="match status" value="1"/>
</dbReference>
<dbReference type="InterPro" id="IPR011009">
    <property type="entry name" value="Kinase-like_dom_sf"/>
</dbReference>
<protein>
    <submittedName>
        <fullName evidence="1">Choline kinase</fullName>
    </submittedName>
</protein>
<name>A0A2K8NY09_9MOLU</name>
<dbReference type="PANTHER" id="PTHR22603:SF66">
    <property type="entry name" value="ETHANOLAMINE KINASE"/>
    <property type="match status" value="1"/>
</dbReference>
<dbReference type="AlphaFoldDB" id="A0A2K8NY09"/>
<reference evidence="1 2" key="1">
    <citation type="submission" date="2017-11" db="EMBL/GenBank/DDBJ databases">
        <title>Genome sequence of Entomoplasma somnilux PYAN-1 (ATCC 49194).</title>
        <authorList>
            <person name="Lo W.-S."/>
            <person name="Gasparich G.E."/>
            <person name="Kuo C.-H."/>
        </authorList>
    </citation>
    <scope>NUCLEOTIDE SEQUENCE [LARGE SCALE GENOMIC DNA]</scope>
    <source>
        <strain evidence="1 2">PYAN-1</strain>
    </source>
</reference>
<sequence>MPRIKLKGLTNKLIVKNNLIYKTSNKKVDYFLNRRNESNFYKQMKQNNSSYWVLPTEYYFNQRGRFVSVYNYLPNSSTLWDIMEIDQEKSQKIINLITNFHKLDLDLEVFKPLEFLMLFKTKVKEIKELKKYDHKIEMVIKDWNKLEPVVSHNDLVRGNFLLVNEEWKLIDFEYVKKNHPLFDFASFISESCSLKEANIFLKELNLTQQELKVLNQIIIYQNYLWAYWAKYMYKKTYKCIYKKIMKEKINAILTFKKT</sequence>
<dbReference type="GO" id="GO:0005737">
    <property type="term" value="C:cytoplasm"/>
    <property type="evidence" value="ECO:0007669"/>
    <property type="project" value="TreeGrafter"/>
</dbReference>
<dbReference type="SUPFAM" id="SSF56112">
    <property type="entry name" value="Protein kinase-like (PK-like)"/>
    <property type="match status" value="1"/>
</dbReference>
<keyword evidence="2" id="KW-1185">Reference proteome</keyword>
<dbReference type="KEGG" id="esx:ESOMN_v1c03270"/>
<dbReference type="Gene3D" id="3.90.1200.10">
    <property type="match status" value="1"/>
</dbReference>
<accession>A0A2K8NY09</accession>
<organism evidence="1 2">
    <name type="scientific">Williamsoniiplasma somnilux</name>
    <dbReference type="NCBI Taxonomy" id="215578"/>
    <lineage>
        <taxon>Bacteria</taxon>
        <taxon>Bacillati</taxon>
        <taxon>Mycoplasmatota</taxon>
        <taxon>Mollicutes</taxon>
        <taxon>Entomoplasmatales</taxon>
        <taxon>Williamsoniiplasma</taxon>
    </lineage>
</organism>
<keyword evidence="1" id="KW-0418">Kinase</keyword>
<keyword evidence="1" id="KW-0808">Transferase</keyword>
<dbReference type="Pfam" id="PF01633">
    <property type="entry name" value="Choline_kinase"/>
    <property type="match status" value="1"/>
</dbReference>
<dbReference type="EMBL" id="CP024965">
    <property type="protein sequence ID" value="ATZ18709.1"/>
    <property type="molecule type" value="Genomic_DNA"/>
</dbReference>
<evidence type="ECO:0000313" key="1">
    <source>
        <dbReference type="EMBL" id="ATZ18709.1"/>
    </source>
</evidence>
<dbReference type="RefSeq" id="WP_024863232.1">
    <property type="nucleotide sequence ID" value="NZ_CP024965.1"/>
</dbReference>
<proteinExistence type="predicted"/>
<dbReference type="GO" id="GO:0004305">
    <property type="term" value="F:ethanolamine kinase activity"/>
    <property type="evidence" value="ECO:0007669"/>
    <property type="project" value="TreeGrafter"/>
</dbReference>
<dbReference type="GO" id="GO:0006646">
    <property type="term" value="P:phosphatidylethanolamine biosynthetic process"/>
    <property type="evidence" value="ECO:0007669"/>
    <property type="project" value="TreeGrafter"/>
</dbReference>
<dbReference type="Proteomes" id="UP000232230">
    <property type="component" value="Chromosome"/>
</dbReference>
<gene>
    <name evidence="1" type="ORF">ESOMN_v1c03270</name>
</gene>